<feature type="compositionally biased region" description="Low complexity" evidence="1">
    <location>
        <begin position="11"/>
        <end position="24"/>
    </location>
</feature>
<organism evidence="3 4">
    <name type="scientific">Caldimonas aquatica</name>
    <dbReference type="NCBI Taxonomy" id="376175"/>
    <lineage>
        <taxon>Bacteria</taxon>
        <taxon>Pseudomonadati</taxon>
        <taxon>Pseudomonadota</taxon>
        <taxon>Betaproteobacteria</taxon>
        <taxon>Burkholderiales</taxon>
        <taxon>Sphaerotilaceae</taxon>
        <taxon>Caldimonas</taxon>
    </lineage>
</organism>
<evidence type="ECO:0000259" key="2">
    <source>
        <dbReference type="Pfam" id="PF07995"/>
    </source>
</evidence>
<proteinExistence type="predicted"/>
<dbReference type="PANTHER" id="PTHR19328:SF75">
    <property type="entry name" value="ALDOSE SUGAR DEHYDROGENASE YLII"/>
    <property type="match status" value="1"/>
</dbReference>
<feature type="domain" description="Glucose/Sorbosone dehydrogenase" evidence="2">
    <location>
        <begin position="85"/>
        <end position="420"/>
    </location>
</feature>
<dbReference type="InterPro" id="IPR011041">
    <property type="entry name" value="Quinoprot_gluc/sorb_DH_b-prop"/>
</dbReference>
<dbReference type="Gene3D" id="2.120.10.30">
    <property type="entry name" value="TolB, C-terminal domain"/>
    <property type="match status" value="1"/>
</dbReference>
<keyword evidence="4" id="KW-1185">Reference proteome</keyword>
<dbReference type="InterPro" id="IPR012938">
    <property type="entry name" value="Glc/Sorbosone_DH"/>
</dbReference>
<protein>
    <submittedName>
        <fullName evidence="3">PQQ-dependent sugar dehydrogenase</fullName>
    </submittedName>
</protein>
<dbReference type="InterPro" id="IPR011042">
    <property type="entry name" value="6-blade_b-propeller_TolB-like"/>
</dbReference>
<dbReference type="Pfam" id="PF07995">
    <property type="entry name" value="GSDH"/>
    <property type="match status" value="1"/>
</dbReference>
<name>A0ABY6MPT9_9BURK</name>
<evidence type="ECO:0000313" key="4">
    <source>
        <dbReference type="Proteomes" id="UP001163266"/>
    </source>
</evidence>
<dbReference type="RefSeq" id="WP_264891788.1">
    <property type="nucleotide sequence ID" value="NZ_CP110257.1"/>
</dbReference>
<dbReference type="EMBL" id="CP110257">
    <property type="protein sequence ID" value="UZD54219.1"/>
    <property type="molecule type" value="Genomic_DNA"/>
</dbReference>
<dbReference type="Proteomes" id="UP001163266">
    <property type="component" value="Chromosome"/>
</dbReference>
<accession>A0ABY6MPT9</accession>
<dbReference type="SUPFAM" id="SSF50952">
    <property type="entry name" value="Soluble quinoprotein glucose dehydrogenase"/>
    <property type="match status" value="1"/>
</dbReference>
<evidence type="ECO:0000313" key="3">
    <source>
        <dbReference type="EMBL" id="UZD54219.1"/>
    </source>
</evidence>
<sequence>MATRDRPSSPAPLAGAASPRSAPACDAERRACLLRLGAWSAWAALAGCGGGGSNRPAAPPAPAAPAPASSPALRRVLVADGWAAAWSLAFLPDGRMLVTEKPGRLRTVTPQGQVSAPLDGVPAVRFEGQGGLLDVALDPAFATNRLVYLSYAEPDSADPSLSGTALARAELDLARARLVNMEVIFRMSPKVAGSAHFGGRLALPGDGTIFLTLGDRMQAGDGPQRLDTHLGKVVRVGTDGRIPADNPFVGQPAARPEIWSLGHRNVQGAAWDAERGVLWTCEHGPQGGDELNLTRAGGNHGWPLRSYGCAYGEPVGSACAIGGGTHAPAFVEPATTWVPTSIAPSGLALCTSSRIPAWQGHLFTGALAGRGLWRLGLEGEQVVFREALLREWGQRIRDVRQGPDGWLYLLTDGANGALVRLEA</sequence>
<reference evidence="3" key="1">
    <citation type="submission" date="2022-10" db="EMBL/GenBank/DDBJ databases">
        <title>Complete genome sequence of Schlegelella aquatica LMG 23380.</title>
        <authorList>
            <person name="Musilova J."/>
            <person name="Kourilova X."/>
            <person name="Bezdicek M."/>
            <person name="Hermankova K."/>
            <person name="Obruca S."/>
            <person name="Sedlar K."/>
        </authorList>
    </citation>
    <scope>NUCLEOTIDE SEQUENCE</scope>
    <source>
        <strain evidence="3">LMG 23380</strain>
    </source>
</reference>
<feature type="region of interest" description="Disordered" evidence="1">
    <location>
        <begin position="1"/>
        <end position="24"/>
    </location>
</feature>
<evidence type="ECO:0000256" key="1">
    <source>
        <dbReference type="SAM" id="MobiDB-lite"/>
    </source>
</evidence>
<dbReference type="PANTHER" id="PTHR19328">
    <property type="entry name" value="HEDGEHOG-INTERACTING PROTEIN"/>
    <property type="match status" value="1"/>
</dbReference>
<gene>
    <name evidence="3" type="ORF">OMP39_11105</name>
</gene>